<dbReference type="PANTHER" id="PTHR30050:SF8">
    <property type="entry name" value="PRIMOSOMAL PROTEIN DNAI"/>
    <property type="match status" value="1"/>
</dbReference>
<dbReference type="NCBIfam" id="NF006505">
    <property type="entry name" value="PRK08939.1"/>
    <property type="match status" value="1"/>
</dbReference>
<name>A0ABU6K9U8_9BACI</name>
<dbReference type="PANTHER" id="PTHR30050">
    <property type="entry name" value="CHROMOSOMAL REPLICATION INITIATOR PROTEIN DNAA"/>
    <property type="match status" value="1"/>
</dbReference>
<dbReference type="InterPro" id="IPR013317">
    <property type="entry name" value="DnaA_dom"/>
</dbReference>
<evidence type="ECO:0000313" key="2">
    <source>
        <dbReference type="EMBL" id="MEC5421970.1"/>
    </source>
</evidence>
<accession>A0ABU6K9U8</accession>
<evidence type="ECO:0000313" key="3">
    <source>
        <dbReference type="Proteomes" id="UP001335737"/>
    </source>
</evidence>
<gene>
    <name evidence="2" type="primary">dnaI</name>
    <name evidence="2" type="ORF">QGM71_00490</name>
</gene>
<dbReference type="InterPro" id="IPR009928">
    <property type="entry name" value="DnaI_N"/>
</dbReference>
<dbReference type="Gene3D" id="3.40.50.300">
    <property type="entry name" value="P-loop containing nucleotide triphosphate hydrolases"/>
    <property type="match status" value="1"/>
</dbReference>
<evidence type="ECO:0000259" key="1">
    <source>
        <dbReference type="SMART" id="SM00382"/>
    </source>
</evidence>
<dbReference type="Pfam" id="PF00308">
    <property type="entry name" value="Bac_DnaA"/>
    <property type="match status" value="1"/>
</dbReference>
<keyword evidence="3" id="KW-1185">Reference proteome</keyword>
<dbReference type="CDD" id="cd00009">
    <property type="entry name" value="AAA"/>
    <property type="match status" value="1"/>
</dbReference>
<dbReference type="Proteomes" id="UP001335737">
    <property type="component" value="Unassembled WGS sequence"/>
</dbReference>
<dbReference type="SMART" id="SM00382">
    <property type="entry name" value="AAA"/>
    <property type="match status" value="1"/>
</dbReference>
<comment type="caution">
    <text evidence="2">The sequence shown here is derived from an EMBL/GenBank/DDBJ whole genome shotgun (WGS) entry which is preliminary data.</text>
</comment>
<dbReference type="SUPFAM" id="SSF52540">
    <property type="entry name" value="P-loop containing nucleoside triphosphate hydrolases"/>
    <property type="match status" value="1"/>
</dbReference>
<dbReference type="InterPro" id="IPR003593">
    <property type="entry name" value="AAA+_ATPase"/>
</dbReference>
<dbReference type="EMBL" id="JARZFX010000001">
    <property type="protein sequence ID" value="MEC5421970.1"/>
    <property type="molecule type" value="Genomic_DNA"/>
</dbReference>
<dbReference type="Pfam" id="PF07319">
    <property type="entry name" value="DnaI_N"/>
    <property type="match status" value="1"/>
</dbReference>
<feature type="domain" description="AAA+ ATPase" evidence="1">
    <location>
        <begin position="159"/>
        <end position="287"/>
    </location>
</feature>
<protein>
    <submittedName>
        <fullName evidence="2">Primosomal protein DnaI</fullName>
    </submittedName>
</protein>
<organism evidence="2 3">
    <name type="scientific">Virgibacillus tibetensis</name>
    <dbReference type="NCBI Taxonomy" id="3042313"/>
    <lineage>
        <taxon>Bacteria</taxon>
        <taxon>Bacillati</taxon>
        <taxon>Bacillota</taxon>
        <taxon>Bacilli</taxon>
        <taxon>Bacillales</taxon>
        <taxon>Bacillaceae</taxon>
        <taxon>Virgibacillus</taxon>
    </lineage>
</organism>
<reference evidence="2 3" key="1">
    <citation type="journal article" date="2024" name="Int. J. Syst. Evol. Microbiol.">
        <title>Virgibacillus tibetensis sp. nov., isolated from salt lake on the Tibetan Plateau of China.</title>
        <authorList>
            <person name="Phurbu D."/>
            <person name="Liu Z.-X."/>
            <person name="Wang R."/>
            <person name="Zheng Y.-Y."/>
            <person name="Liu H.-C."/>
            <person name="Zhou Y.-G."/>
            <person name="Yu Y.-J."/>
            <person name="Li A.-H."/>
        </authorList>
    </citation>
    <scope>NUCLEOTIDE SEQUENCE [LARGE SCALE GENOMIC DNA]</scope>
    <source>
        <strain evidence="2 3">C22-A2</strain>
    </source>
</reference>
<dbReference type="RefSeq" id="WP_327605545.1">
    <property type="nucleotide sequence ID" value="NZ_JARZFX010000001.1"/>
</dbReference>
<proteinExistence type="predicted"/>
<sequence length="309" mass="36077">MKPVQSTLKKWMKENENFQENYIKIKHEVLNDPEIKTFLSYHPQLSKKEIEKNLIKLYEYKTQSKQCESCSSFSNCKNMLQGYSPILYVENNELHLSYEKCHSRIYHEKQKEQQKLVQSLYMPKEILEATISDIDSDPTRSNGVRELLRFVEETKSGIPKKGIYFSGPFGVGKTYFLGALANKLKEMHISSTLIYMPELVREIKASMKDDSINEKIDFFKKADVLMLDDIGAEMQSAWFRDEILGSILQYRMMERLPVFFTSNYSLEQLETQLASTRGGIETVKAGRIVERIKQVSKEVEIYGKNRREI</sequence>
<dbReference type="InterPro" id="IPR027417">
    <property type="entry name" value="P-loop_NTPase"/>
</dbReference>